<comment type="similarity">
    <text evidence="1">Belongs to the UPF0225 family.</text>
</comment>
<dbReference type="Proteomes" id="UP000186883">
    <property type="component" value="Unassembled WGS sequence"/>
</dbReference>
<dbReference type="Proteomes" id="UP000076321">
    <property type="component" value="Unassembled WGS sequence"/>
</dbReference>
<accession>A0A154MQU3</accession>
<evidence type="ECO:0000259" key="2">
    <source>
        <dbReference type="Pfam" id="PF17775"/>
    </source>
</evidence>
<feature type="domain" description="YchJ-like middle NTF2-like" evidence="2">
    <location>
        <begin position="34"/>
        <end position="127"/>
    </location>
</feature>
<dbReference type="InterPro" id="IPR048469">
    <property type="entry name" value="YchJ-like_M"/>
</dbReference>
<keyword evidence="6" id="KW-1185">Reference proteome</keyword>
<dbReference type="Gene3D" id="3.10.450.50">
    <property type="match status" value="1"/>
</dbReference>
<dbReference type="InterPro" id="IPR032710">
    <property type="entry name" value="NTF2-like_dom_sf"/>
</dbReference>
<reference evidence="4 6" key="2">
    <citation type="submission" date="2016-11" db="EMBL/GenBank/DDBJ databases">
        <title>Genome sequencing of Amycolatopsis regifaucium.</title>
        <authorList>
            <person name="Mayilraj S."/>
            <person name="Kaur N."/>
        </authorList>
    </citation>
    <scope>NUCLEOTIDE SEQUENCE [LARGE SCALE GENOMIC DNA]</scope>
    <source>
        <strain evidence="4 6">GY080</strain>
    </source>
</reference>
<dbReference type="HAMAP" id="MF_00612">
    <property type="entry name" value="UPF0225"/>
    <property type="match status" value="1"/>
</dbReference>
<dbReference type="Pfam" id="PF17775">
    <property type="entry name" value="YchJ_M-like"/>
    <property type="match status" value="1"/>
</dbReference>
<organism evidence="3 5">
    <name type="scientific">Amycolatopsis regifaucium</name>
    <dbReference type="NCBI Taxonomy" id="546365"/>
    <lineage>
        <taxon>Bacteria</taxon>
        <taxon>Bacillati</taxon>
        <taxon>Actinomycetota</taxon>
        <taxon>Actinomycetes</taxon>
        <taxon>Pseudonocardiales</taxon>
        <taxon>Pseudonocardiaceae</taxon>
        <taxon>Amycolatopsis</taxon>
    </lineage>
</organism>
<comment type="caution">
    <text evidence="3">The sequence shown here is derived from an EMBL/GenBank/DDBJ whole genome shotgun (WGS) entry which is preliminary data.</text>
</comment>
<evidence type="ECO:0000313" key="4">
    <source>
        <dbReference type="EMBL" id="OKA03683.1"/>
    </source>
</evidence>
<reference evidence="3 5" key="1">
    <citation type="submission" date="2015-12" db="EMBL/GenBank/DDBJ databases">
        <title>Amycolatopsis regifaucium genome sequencing and assembly.</title>
        <authorList>
            <person name="Mayilraj S."/>
        </authorList>
    </citation>
    <scope>NUCLEOTIDE SEQUENCE [LARGE SCALE GENOMIC DNA]</scope>
    <source>
        <strain evidence="3 5">GY080</strain>
    </source>
</reference>
<dbReference type="SUPFAM" id="SSF54427">
    <property type="entry name" value="NTF2-like"/>
    <property type="match status" value="1"/>
</dbReference>
<dbReference type="EMBL" id="LOBU02000029">
    <property type="protein sequence ID" value="OKA03683.1"/>
    <property type="molecule type" value="Genomic_DNA"/>
</dbReference>
<dbReference type="InterPro" id="IPR023006">
    <property type="entry name" value="YchJ-like"/>
</dbReference>
<evidence type="ECO:0000313" key="6">
    <source>
        <dbReference type="Proteomes" id="UP000186883"/>
    </source>
</evidence>
<evidence type="ECO:0000313" key="3">
    <source>
        <dbReference type="EMBL" id="KZB86684.1"/>
    </source>
</evidence>
<gene>
    <name evidence="4" type="ORF">ATP06_0234995</name>
    <name evidence="3" type="ORF">AVL48_25975</name>
</gene>
<dbReference type="OrthoDB" id="21421at2"/>
<dbReference type="EMBL" id="LQCI01000006">
    <property type="protein sequence ID" value="KZB86684.1"/>
    <property type="molecule type" value="Genomic_DNA"/>
</dbReference>
<evidence type="ECO:0000256" key="1">
    <source>
        <dbReference type="HAMAP-Rule" id="MF_00612"/>
    </source>
</evidence>
<dbReference type="RefSeq" id="WP_061986991.1">
    <property type="nucleotide sequence ID" value="NZ_FOPQ01000017.1"/>
</dbReference>
<proteinExistence type="inferred from homology"/>
<evidence type="ECO:0000313" key="5">
    <source>
        <dbReference type="Proteomes" id="UP000076321"/>
    </source>
</evidence>
<dbReference type="AlphaFoldDB" id="A0A154MQU3"/>
<protein>
    <recommendedName>
        <fullName evidence="1">UPF0225 protein ATP06_0234995</fullName>
    </recommendedName>
</protein>
<sequence>MPAITDESRCPCGLGEPYGACCGRFHRGTATAPTAELLMRSRFSAFAVGDTAYLTRTWHPDTRPSDLQLDPGQRWTFLEILGKTGGGLLENEGTVEFRAHYRQDRRADSMQENSHFVRVDGKWIYVAPVS</sequence>
<name>A0A154MQU3_9PSEU</name>